<accession>A0ACB7XNV1</accession>
<organism evidence="1 2">
    <name type="scientific">Vaccinium darrowii</name>
    <dbReference type="NCBI Taxonomy" id="229202"/>
    <lineage>
        <taxon>Eukaryota</taxon>
        <taxon>Viridiplantae</taxon>
        <taxon>Streptophyta</taxon>
        <taxon>Embryophyta</taxon>
        <taxon>Tracheophyta</taxon>
        <taxon>Spermatophyta</taxon>
        <taxon>Magnoliopsida</taxon>
        <taxon>eudicotyledons</taxon>
        <taxon>Gunneridae</taxon>
        <taxon>Pentapetalae</taxon>
        <taxon>asterids</taxon>
        <taxon>Ericales</taxon>
        <taxon>Ericaceae</taxon>
        <taxon>Vaccinioideae</taxon>
        <taxon>Vaccinieae</taxon>
        <taxon>Vaccinium</taxon>
    </lineage>
</organism>
<proteinExistence type="predicted"/>
<protein>
    <submittedName>
        <fullName evidence="1">Uncharacterized protein</fullName>
    </submittedName>
</protein>
<evidence type="ECO:0000313" key="1">
    <source>
        <dbReference type="EMBL" id="KAH7842603.1"/>
    </source>
</evidence>
<gene>
    <name evidence="1" type="ORF">Vadar_007185</name>
</gene>
<keyword evidence="2" id="KW-1185">Reference proteome</keyword>
<sequence length="141" mass="15697">MLSLSYFDMEKEQCGDLPSPSQFSGSQFSGYGFYLGVVDNCLYISDENTSSVAVNIWVLKDYGNIGSWTLEWIIQRPLPSGLKWNLKPVKTFKDGTVLMVVGNKTLASYNPVSTVLEKITYHGVKFWEGSITGIPSFLPLP</sequence>
<dbReference type="Proteomes" id="UP000828048">
    <property type="component" value="Chromosome 1"/>
</dbReference>
<comment type="caution">
    <text evidence="1">The sequence shown here is derived from an EMBL/GenBank/DDBJ whole genome shotgun (WGS) entry which is preliminary data.</text>
</comment>
<reference evidence="1 2" key="1">
    <citation type="journal article" date="2021" name="Hortic Res">
        <title>High-quality reference genome and annotation aids understanding of berry development for evergreen blueberry (Vaccinium darrowii).</title>
        <authorList>
            <person name="Yu J."/>
            <person name="Hulse-Kemp A.M."/>
            <person name="Babiker E."/>
            <person name="Staton M."/>
        </authorList>
    </citation>
    <scope>NUCLEOTIDE SEQUENCE [LARGE SCALE GENOMIC DNA]</scope>
    <source>
        <strain evidence="2">cv. NJ 8807/NJ 8810</strain>
        <tissue evidence="1">Young leaf</tissue>
    </source>
</reference>
<evidence type="ECO:0000313" key="2">
    <source>
        <dbReference type="Proteomes" id="UP000828048"/>
    </source>
</evidence>
<name>A0ACB7XNV1_9ERIC</name>
<dbReference type="EMBL" id="CM037151">
    <property type="protein sequence ID" value="KAH7842603.1"/>
    <property type="molecule type" value="Genomic_DNA"/>
</dbReference>